<gene>
    <name evidence="2" type="ORF">SNAT2548_LOCUS7313</name>
</gene>
<dbReference type="GO" id="GO:0006334">
    <property type="term" value="P:nucleosome assembly"/>
    <property type="evidence" value="ECO:0007669"/>
    <property type="project" value="InterPro"/>
</dbReference>
<protein>
    <submittedName>
        <fullName evidence="2">Uncharacterized protein</fullName>
    </submittedName>
</protein>
<feature type="compositionally biased region" description="Basic and acidic residues" evidence="1">
    <location>
        <begin position="224"/>
        <end position="236"/>
    </location>
</feature>
<feature type="compositionally biased region" description="Basic residues" evidence="1">
    <location>
        <begin position="178"/>
        <end position="197"/>
    </location>
</feature>
<evidence type="ECO:0000313" key="3">
    <source>
        <dbReference type="Proteomes" id="UP000604046"/>
    </source>
</evidence>
<dbReference type="GO" id="GO:0003677">
    <property type="term" value="F:DNA binding"/>
    <property type="evidence" value="ECO:0007669"/>
    <property type="project" value="InterPro"/>
</dbReference>
<dbReference type="EMBL" id="CAJNDS010000509">
    <property type="protein sequence ID" value="CAE7213353.1"/>
    <property type="molecule type" value="Genomic_DNA"/>
</dbReference>
<proteinExistence type="predicted"/>
<feature type="region of interest" description="Disordered" evidence="1">
    <location>
        <begin position="24"/>
        <end position="111"/>
    </location>
</feature>
<name>A0A812JQV0_9DINO</name>
<evidence type="ECO:0000256" key="1">
    <source>
        <dbReference type="SAM" id="MobiDB-lite"/>
    </source>
</evidence>
<feature type="compositionally biased region" description="Basic residues" evidence="1">
    <location>
        <begin position="206"/>
        <end position="223"/>
    </location>
</feature>
<dbReference type="GO" id="GO:0000786">
    <property type="term" value="C:nucleosome"/>
    <property type="evidence" value="ECO:0007669"/>
    <property type="project" value="InterPro"/>
</dbReference>
<dbReference type="InterPro" id="IPR005819">
    <property type="entry name" value="H1/H5"/>
</dbReference>
<accession>A0A812JQV0</accession>
<dbReference type="AlphaFoldDB" id="A0A812JQV0"/>
<dbReference type="GO" id="GO:0030527">
    <property type="term" value="F:structural constituent of chromatin"/>
    <property type="evidence" value="ECO:0007669"/>
    <property type="project" value="InterPro"/>
</dbReference>
<sequence length="314" mass="32864">MDAVETQVAVDLSPIAKNLASKFKAAAREENASDLHASGSGNSVGTSPDHPEPAAASPRATEPPHESVAAAKEDASNLHASGSGNSGAPAAANPHVTEPPHESVAVAPPELPSESVAAELLAEPYTDVFFSNSEVTREDQMKLRDDLVADRRRQAAAGNDGGEGDGGEDFGQAEPTKKPKKKPSAKAKAAARSKAAKAKASPKSVPKAKAKGKAKAKSSSKRKAGNDVEEPLRDTEPLEDAEPVEDAEPLQGGEPAKPRKKRAKQDGEKLTFAGRPKPGKDILAIRRWEGIKNSFELHVKPHIKSPSGLEASCF</sequence>
<keyword evidence="3" id="KW-1185">Reference proteome</keyword>
<dbReference type="PRINTS" id="PR00624">
    <property type="entry name" value="HISTONEH5"/>
</dbReference>
<organism evidence="2 3">
    <name type="scientific">Symbiodinium natans</name>
    <dbReference type="NCBI Taxonomy" id="878477"/>
    <lineage>
        <taxon>Eukaryota</taxon>
        <taxon>Sar</taxon>
        <taxon>Alveolata</taxon>
        <taxon>Dinophyceae</taxon>
        <taxon>Suessiales</taxon>
        <taxon>Symbiodiniaceae</taxon>
        <taxon>Symbiodinium</taxon>
    </lineage>
</organism>
<reference evidence="2" key="1">
    <citation type="submission" date="2021-02" db="EMBL/GenBank/DDBJ databases">
        <authorList>
            <person name="Dougan E. K."/>
            <person name="Rhodes N."/>
            <person name="Thang M."/>
            <person name="Chan C."/>
        </authorList>
    </citation>
    <scope>NUCLEOTIDE SEQUENCE</scope>
</reference>
<feature type="region of interest" description="Disordered" evidence="1">
    <location>
        <begin position="128"/>
        <end position="278"/>
    </location>
</feature>
<comment type="caution">
    <text evidence="2">The sequence shown here is derived from an EMBL/GenBank/DDBJ whole genome shotgun (WGS) entry which is preliminary data.</text>
</comment>
<evidence type="ECO:0000313" key="2">
    <source>
        <dbReference type="EMBL" id="CAE7213353.1"/>
    </source>
</evidence>
<dbReference type="Proteomes" id="UP000604046">
    <property type="component" value="Unassembled WGS sequence"/>
</dbReference>
<feature type="compositionally biased region" description="Basic and acidic residues" evidence="1">
    <location>
        <begin position="135"/>
        <end position="153"/>
    </location>
</feature>
<feature type="compositionally biased region" description="Acidic residues" evidence="1">
    <location>
        <begin position="237"/>
        <end position="248"/>
    </location>
</feature>
<feature type="compositionally biased region" description="Low complexity" evidence="1">
    <location>
        <begin position="80"/>
        <end position="94"/>
    </location>
</feature>